<accession>A0A8S1J1F4</accession>
<dbReference type="OrthoDB" id="67155at2759"/>
<evidence type="ECO:0000256" key="1">
    <source>
        <dbReference type="SAM" id="MobiDB-lite"/>
    </source>
</evidence>
<dbReference type="InterPro" id="IPR050868">
    <property type="entry name" value="ELMO_domain-containing"/>
</dbReference>
<dbReference type="Proteomes" id="UP000708148">
    <property type="component" value="Unassembled WGS sequence"/>
</dbReference>
<proteinExistence type="predicted"/>
<comment type="caution">
    <text evidence="3">The sequence shown here is derived from an EMBL/GenBank/DDBJ whole genome shotgun (WGS) entry which is preliminary data.</text>
</comment>
<dbReference type="InterPro" id="IPR006816">
    <property type="entry name" value="ELMO_dom"/>
</dbReference>
<evidence type="ECO:0000313" key="4">
    <source>
        <dbReference type="Proteomes" id="UP000708148"/>
    </source>
</evidence>
<feature type="region of interest" description="Disordered" evidence="1">
    <location>
        <begin position="1"/>
        <end position="20"/>
    </location>
</feature>
<feature type="domain" description="ELMO" evidence="2">
    <location>
        <begin position="108"/>
        <end position="385"/>
    </location>
</feature>
<reference evidence="3" key="1">
    <citation type="submission" date="2020-12" db="EMBL/GenBank/DDBJ databases">
        <authorList>
            <person name="Iha C."/>
        </authorList>
    </citation>
    <scope>NUCLEOTIDE SEQUENCE</scope>
</reference>
<gene>
    <name evidence="3" type="ORF">OSTQU699_LOCUS5350</name>
</gene>
<evidence type="ECO:0000313" key="3">
    <source>
        <dbReference type="EMBL" id="CAD7699994.1"/>
    </source>
</evidence>
<evidence type="ECO:0000259" key="2">
    <source>
        <dbReference type="PROSITE" id="PS51335"/>
    </source>
</evidence>
<dbReference type="Pfam" id="PF04727">
    <property type="entry name" value="ELMO_CED12"/>
    <property type="match status" value="2"/>
</dbReference>
<protein>
    <recommendedName>
        <fullName evidence="2">ELMO domain-containing protein</fullName>
    </recommendedName>
</protein>
<name>A0A8S1J1F4_9CHLO</name>
<dbReference type="PANTHER" id="PTHR12771:SF56">
    <property type="entry name" value="CED-12"/>
    <property type="match status" value="1"/>
</dbReference>
<keyword evidence="4" id="KW-1185">Reference proteome</keyword>
<feature type="compositionally biased region" description="Basic and acidic residues" evidence="1">
    <location>
        <begin position="10"/>
        <end position="20"/>
    </location>
</feature>
<organism evidence="3 4">
    <name type="scientific">Ostreobium quekettii</name>
    <dbReference type="NCBI Taxonomy" id="121088"/>
    <lineage>
        <taxon>Eukaryota</taxon>
        <taxon>Viridiplantae</taxon>
        <taxon>Chlorophyta</taxon>
        <taxon>core chlorophytes</taxon>
        <taxon>Ulvophyceae</taxon>
        <taxon>TCBD clade</taxon>
        <taxon>Bryopsidales</taxon>
        <taxon>Ostreobineae</taxon>
        <taxon>Ostreobiaceae</taxon>
        <taxon>Ostreobium</taxon>
    </lineage>
</organism>
<sequence>MPPNRKGKGRGAEGDGDLRESLLGGIGAEAEVGSSGPGTLVDNSKDEGPLQALIQAIVDACNCVIAALLGSLSMIFPDRSPQLTVVQGRRLRSLWQRIKLPYDASEPEQQEALERLWRASFPEMEYCGSRSPQWKEMGWQGEDPGTDFRGGGYLALQNLLYLAEDNRDTFQQLMTKTVGQRSDWEYPFAVAGVNVTFTLTGGHSLCCLCCLSAHSLVPVLDTLLFYAVCRNLWQWNGDRDIISIFSSTRIPGLPNYPGVVVGSNCYQGQKLLCVCCCHSSSCQGLWGNTCSMLAPRRTRQVVREIMLSMALWRPESLDLRKEPQPPSSSSGRGFLKLLDTSENAFEEVYVVTFELLDATWLEMKASYMEFPTVMARVRRQLEEALSKNPADVQELRRLLSL</sequence>
<dbReference type="EMBL" id="CAJHUC010001147">
    <property type="protein sequence ID" value="CAD7699994.1"/>
    <property type="molecule type" value="Genomic_DNA"/>
</dbReference>
<dbReference type="PROSITE" id="PS51335">
    <property type="entry name" value="ELMO"/>
    <property type="match status" value="1"/>
</dbReference>
<dbReference type="PANTHER" id="PTHR12771">
    <property type="entry name" value="ENGULFMENT AND CELL MOTILITY"/>
    <property type="match status" value="1"/>
</dbReference>
<dbReference type="AlphaFoldDB" id="A0A8S1J1F4"/>